<feature type="compositionally biased region" description="Polar residues" evidence="6">
    <location>
        <begin position="165"/>
        <end position="189"/>
    </location>
</feature>
<accession>A0A2N5TSD4</accession>
<dbReference type="Proteomes" id="UP000235392">
    <property type="component" value="Unassembled WGS sequence"/>
</dbReference>
<dbReference type="InterPro" id="IPR033121">
    <property type="entry name" value="PEPTIDASE_A1"/>
</dbReference>
<dbReference type="SUPFAM" id="SSF48371">
    <property type="entry name" value="ARM repeat"/>
    <property type="match status" value="1"/>
</dbReference>
<dbReference type="CDD" id="cd05471">
    <property type="entry name" value="pepsin_like"/>
    <property type="match status" value="1"/>
</dbReference>
<reference evidence="8 9" key="1">
    <citation type="submission" date="2017-11" db="EMBL/GenBank/DDBJ databases">
        <title>De novo assembly and phasing of dikaryotic genomes from two isolates of Puccinia coronata f. sp. avenae, the causal agent of oat crown rust.</title>
        <authorList>
            <person name="Miller M.E."/>
            <person name="Zhang Y."/>
            <person name="Omidvar V."/>
            <person name="Sperschneider J."/>
            <person name="Schwessinger B."/>
            <person name="Raley C."/>
            <person name="Palmer J.M."/>
            <person name="Garnica D."/>
            <person name="Upadhyaya N."/>
            <person name="Rathjen J."/>
            <person name="Taylor J.M."/>
            <person name="Park R.F."/>
            <person name="Dodds P.N."/>
            <person name="Hirsch C.D."/>
            <person name="Kianian S.F."/>
            <person name="Figueroa M."/>
        </authorList>
    </citation>
    <scope>NUCLEOTIDE SEQUENCE [LARGE SCALE GENOMIC DNA]</scope>
    <source>
        <strain evidence="8">12SD80</strain>
    </source>
</reference>
<evidence type="ECO:0000256" key="3">
    <source>
        <dbReference type="ARBA" id="ARBA00022490"/>
    </source>
</evidence>
<proteinExistence type="predicted"/>
<keyword evidence="2" id="KW-0813">Transport</keyword>
<dbReference type="Gene3D" id="2.40.70.10">
    <property type="entry name" value="Acid Proteases"/>
    <property type="match status" value="2"/>
</dbReference>
<organism evidence="8 9">
    <name type="scientific">Puccinia coronata f. sp. avenae</name>
    <dbReference type="NCBI Taxonomy" id="200324"/>
    <lineage>
        <taxon>Eukaryota</taxon>
        <taxon>Fungi</taxon>
        <taxon>Dikarya</taxon>
        <taxon>Basidiomycota</taxon>
        <taxon>Pucciniomycotina</taxon>
        <taxon>Pucciniomycetes</taxon>
        <taxon>Pucciniales</taxon>
        <taxon>Pucciniaceae</taxon>
        <taxon>Puccinia</taxon>
    </lineage>
</organism>
<dbReference type="InterPro" id="IPR011989">
    <property type="entry name" value="ARM-like"/>
</dbReference>
<dbReference type="EMBL" id="PGCI01000366">
    <property type="protein sequence ID" value="PLW28399.1"/>
    <property type="molecule type" value="Genomic_DNA"/>
</dbReference>
<comment type="subcellular location">
    <subcellularLocation>
        <location evidence="1">Cytoplasm</location>
    </subcellularLocation>
</comment>
<evidence type="ECO:0000256" key="4">
    <source>
        <dbReference type="ARBA" id="ARBA00022737"/>
    </source>
</evidence>
<keyword evidence="5" id="KW-0653">Protein transport</keyword>
<dbReference type="GO" id="GO:0006606">
    <property type="term" value="P:protein import into nucleus"/>
    <property type="evidence" value="ECO:0007669"/>
    <property type="project" value="InterPro"/>
</dbReference>
<dbReference type="AlphaFoldDB" id="A0A2N5TSD4"/>
<comment type="caution">
    <text evidence="8">The sequence shown here is derived from an EMBL/GenBank/DDBJ whole genome shotgun (WGS) entry which is preliminary data.</text>
</comment>
<dbReference type="PROSITE" id="PS51767">
    <property type="entry name" value="PEPTIDASE_A1"/>
    <property type="match status" value="1"/>
</dbReference>
<feature type="region of interest" description="Disordered" evidence="6">
    <location>
        <begin position="161"/>
        <end position="211"/>
    </location>
</feature>
<evidence type="ECO:0000313" key="9">
    <source>
        <dbReference type="Proteomes" id="UP000235392"/>
    </source>
</evidence>
<name>A0A2N5TSD4_9BASI</name>
<dbReference type="Pfam" id="PF00026">
    <property type="entry name" value="Asp"/>
    <property type="match status" value="1"/>
</dbReference>
<dbReference type="InterPro" id="IPR021109">
    <property type="entry name" value="Peptidase_aspartic_dom_sf"/>
</dbReference>
<keyword evidence="3" id="KW-0963">Cytoplasm</keyword>
<dbReference type="PANTHER" id="PTHR10527">
    <property type="entry name" value="IMPORTIN BETA"/>
    <property type="match status" value="1"/>
</dbReference>
<evidence type="ECO:0000256" key="1">
    <source>
        <dbReference type="ARBA" id="ARBA00004496"/>
    </source>
</evidence>
<dbReference type="SUPFAM" id="SSF50630">
    <property type="entry name" value="Acid proteases"/>
    <property type="match status" value="1"/>
</dbReference>
<sequence>MTLAHQSLCAHLSQSFIQTGGEGSLSNNLQAYVKALFLSASDQSPDVRKNVCSALVSLLSSNPDVLMPNLSQTVDFMLYTTQETDETVALEACEFWLAFGEDLRLKNYLAGYLEKIVPVLLKGMIYSEEDLLILDNDKEDETVPDREQDIKPRFYGARDARSLDDSSCSSPVHNQSSNSNNPSEAQLNNDGAAAAATEDADEDGKIKEEGESDKDDLYAEWNLRKCSAAALDVIAVNFENALLDYLLPILKEYLFQPKWQHKEAAILALGAIAEGHSIFSLSLSLHLGIFHIHPDRDPAAILEHDPGHRLLGSMDRFRELLRLVRLRRRPRPPLRPPQQLLRRHLQHPLLHQIQQRLSPPHSPLLSSLSLKSYLLSVAATDVTSVYQTDVTSAAPTDTLCLCSNVSCDNITFAGYKLPPQSFAVVDTVSAELLSREVSGLMGLGFQPLASSGVTPIWQNIINNNSTNGNISFPGFSFGLTRYINTSGPAEVEPGGLFTLGTLNASLIAPGKAISFVPMPPGLQSYWLIPMEGLDVNGVPLPLNAQSSPNVAIDTGTTLIGGPAKEVKQFYSQVIGSSPASGSYQGYYSYPCNSSVLVSFRFGGKNYSMAPDDFNLGPFGSNGRCLGSVFKLELSGASKSLISWVIGDSFLKNVLSVYRYLPPAVGFAKLWSAFNSTGASVVTAGGPLFAPGTLRVVEASAAGALAANASSLPPGLRGGANSSLSLGPALGNAKASTAPQPTRPAPPRLASRLPRPLPIMTTPSLLITNHGLPPLLWP</sequence>
<evidence type="ECO:0000256" key="6">
    <source>
        <dbReference type="SAM" id="MobiDB-lite"/>
    </source>
</evidence>
<dbReference type="GO" id="GO:0005737">
    <property type="term" value="C:cytoplasm"/>
    <property type="evidence" value="ECO:0007669"/>
    <property type="project" value="UniProtKB-SubCell"/>
</dbReference>
<evidence type="ECO:0000259" key="7">
    <source>
        <dbReference type="PROSITE" id="PS51767"/>
    </source>
</evidence>
<dbReference type="InterPro" id="IPR034164">
    <property type="entry name" value="Pepsin-like_dom"/>
</dbReference>
<keyword evidence="4" id="KW-0677">Repeat</keyword>
<feature type="domain" description="Peptidase A1" evidence="7">
    <location>
        <begin position="349"/>
        <end position="667"/>
    </location>
</feature>
<dbReference type="Gene3D" id="1.25.10.10">
    <property type="entry name" value="Leucine-rich Repeat Variant"/>
    <property type="match status" value="2"/>
</dbReference>
<evidence type="ECO:0000256" key="5">
    <source>
        <dbReference type="ARBA" id="ARBA00022927"/>
    </source>
</evidence>
<evidence type="ECO:0000256" key="2">
    <source>
        <dbReference type="ARBA" id="ARBA00022448"/>
    </source>
</evidence>
<dbReference type="InterPro" id="IPR040122">
    <property type="entry name" value="Importin_beta"/>
</dbReference>
<gene>
    <name evidence="8" type="ORF">PCASD_19590</name>
</gene>
<feature type="region of interest" description="Disordered" evidence="6">
    <location>
        <begin position="729"/>
        <end position="753"/>
    </location>
</feature>
<protein>
    <recommendedName>
        <fullName evidence="7">Peptidase A1 domain-containing protein</fullName>
    </recommendedName>
</protein>
<evidence type="ECO:0000313" key="8">
    <source>
        <dbReference type="EMBL" id="PLW28399.1"/>
    </source>
</evidence>
<dbReference type="InterPro" id="IPR016024">
    <property type="entry name" value="ARM-type_fold"/>
</dbReference>
<dbReference type="FunFam" id="2.40.70.10:FF:000067">
    <property type="entry name" value="Endopeptidase, putative"/>
    <property type="match status" value="1"/>
</dbReference>